<dbReference type="OrthoDB" id="5464689at2"/>
<dbReference type="RefSeq" id="WP_065610237.1">
    <property type="nucleotide sequence ID" value="NZ_CAWMPN010000008.1"/>
</dbReference>
<sequence length="309" mass="35641">MRHSDHFTFDEFSEKLWDLFHGHTLIPHFSSSLDMANFTFQCIKRDNVNFYLFESPDPLVLFSFHLPLLFHSKTLLLLDLNNGGLRLNGIQCEDNQFALISEQSQLPFCFQIPAHSPILVCDVKSDNKKFNQLCHSMVPVNIDINYAQELKEVAKKASKAFPDHTSNIGAILLMRIVELLSFHPTPMRPEASAGRSRLPRKDFIPKCIDFMIEMSSTEAIRLLSSQNSISEKTIRNAFKYSVGFTPKEFEQISKLFAFRRALRQPETITVFDAAIASDVYRWSRYAIRYAKIFKELPRQTLEKGLTSHQ</sequence>
<reference evidence="2 3" key="1">
    <citation type="submission" date="2016-06" db="EMBL/GenBank/DDBJ databases">
        <authorList>
            <person name="Kjaerup R.B."/>
            <person name="Dalgaard T.S."/>
            <person name="Juul-Madsen H.R."/>
        </authorList>
    </citation>
    <scope>NUCLEOTIDE SEQUENCE [LARGE SCALE GENOMIC DNA]</scope>
    <source>
        <strain evidence="2 3">1S159</strain>
    </source>
</reference>
<dbReference type="STRING" id="688.A6E04_07225"/>
<organism evidence="2 3">
    <name type="scientific">Aliivibrio logei</name>
    <name type="common">Vibrio logei</name>
    <dbReference type="NCBI Taxonomy" id="688"/>
    <lineage>
        <taxon>Bacteria</taxon>
        <taxon>Pseudomonadati</taxon>
        <taxon>Pseudomonadota</taxon>
        <taxon>Gammaproteobacteria</taxon>
        <taxon>Vibrionales</taxon>
        <taxon>Vibrionaceae</taxon>
        <taxon>Aliivibrio</taxon>
    </lineage>
</organism>
<name>A0A1B9P005_ALILO</name>
<dbReference type="EMBL" id="MAJU01000008">
    <property type="protein sequence ID" value="OCH21651.1"/>
    <property type="molecule type" value="Genomic_DNA"/>
</dbReference>
<accession>A0A1B9P005</accession>
<proteinExistence type="predicted"/>
<protein>
    <recommendedName>
        <fullName evidence="1">HTH araC/xylS-type domain-containing protein</fullName>
    </recommendedName>
</protein>
<dbReference type="PROSITE" id="PS01124">
    <property type="entry name" value="HTH_ARAC_FAMILY_2"/>
    <property type="match status" value="1"/>
</dbReference>
<evidence type="ECO:0000313" key="2">
    <source>
        <dbReference type="EMBL" id="OCH21651.1"/>
    </source>
</evidence>
<evidence type="ECO:0000259" key="1">
    <source>
        <dbReference type="PROSITE" id="PS01124"/>
    </source>
</evidence>
<dbReference type="GO" id="GO:0003700">
    <property type="term" value="F:DNA-binding transcription factor activity"/>
    <property type="evidence" value="ECO:0007669"/>
    <property type="project" value="InterPro"/>
</dbReference>
<feature type="domain" description="HTH araC/xylS-type" evidence="1">
    <location>
        <begin position="202"/>
        <end position="303"/>
    </location>
</feature>
<dbReference type="Proteomes" id="UP000093523">
    <property type="component" value="Unassembled WGS sequence"/>
</dbReference>
<dbReference type="InterPro" id="IPR018060">
    <property type="entry name" value="HTH_AraC"/>
</dbReference>
<comment type="caution">
    <text evidence="2">The sequence shown here is derived from an EMBL/GenBank/DDBJ whole genome shotgun (WGS) entry which is preliminary data.</text>
</comment>
<evidence type="ECO:0000313" key="3">
    <source>
        <dbReference type="Proteomes" id="UP000093523"/>
    </source>
</evidence>
<dbReference type="AlphaFoldDB" id="A0A1B9P005"/>
<gene>
    <name evidence="2" type="ORF">A6E04_07225</name>
</gene>
<dbReference type="GO" id="GO:0043565">
    <property type="term" value="F:sequence-specific DNA binding"/>
    <property type="evidence" value="ECO:0007669"/>
    <property type="project" value="InterPro"/>
</dbReference>